<dbReference type="SUPFAM" id="SSF46977">
    <property type="entry name" value="Succinate dehydrogenase/fumarate reductase flavoprotein C-terminal domain"/>
    <property type="match status" value="1"/>
</dbReference>
<dbReference type="InterPro" id="IPR030664">
    <property type="entry name" value="SdhA/FrdA/AprA"/>
</dbReference>
<organism evidence="4 5">
    <name type="scientific">Geosporobacter ferrireducens</name>
    <dbReference type="NCBI Taxonomy" id="1424294"/>
    <lineage>
        <taxon>Bacteria</taxon>
        <taxon>Bacillati</taxon>
        <taxon>Bacillota</taxon>
        <taxon>Clostridia</taxon>
        <taxon>Peptostreptococcales</taxon>
        <taxon>Thermotaleaceae</taxon>
        <taxon>Geosporobacter</taxon>
    </lineage>
</organism>
<keyword evidence="2" id="KW-0560">Oxidoreductase</keyword>
<gene>
    <name evidence="4" type="ORF">Gferi_06100</name>
</gene>
<dbReference type="GO" id="GO:0009055">
    <property type="term" value="F:electron transfer activity"/>
    <property type="evidence" value="ECO:0007669"/>
    <property type="project" value="TreeGrafter"/>
</dbReference>
<proteinExistence type="predicted"/>
<keyword evidence="1" id="KW-0285">Flavoprotein</keyword>
<sequence length="571" mass="63980">MHFEKGVIVLEFDVRTIDMDILIIGGGTAGCFSALTITDNSNLKVVIADKANIKRSGCLAAGVNALNAYIGKGETAESFVEYVKKDAEGIIREDLVYSIAKRLNEVTKHLEVLGLPILKDEKGAYVQRGKRSIKINGENIKPLLAKAVMERENVTVLNHINIVDYLLQEGHVIGAIGFALKENVIYEIYAKKTICATGGASGLYRPNNTTFSRHKMWYCPFNTGAGYAMGIRAGAEMTSFEMRFIALRCKDTIAPTGTIAQGIEAVQVNAKGEAYVEKYGKPTTHMRLYATVMENLKGNGPCFLKTEGITPEQEKELYRAYLNMAPAQTLKWLENNRGPAHENVEIEGTEPYIVGGHTASGYWIDGDRKTTLKNLYAIGDVAGGSPKKYVTGCLAEGEIAAISALNTIEDVHIRKLDRKEISERVAYFSHFFYNNETLYSIEEVEEAMQKMMDEYAGGISTAYMYNTTKLGIAEKRIEELLGIANTLKASSLDGLLAIFEIIDRLYVCKVLIKHLEARKETRWRCYQEYIDFPQKDNEKWMQYVNSVYKEGGVEIIFRELVRRDEAYEHKD</sequence>
<evidence type="ECO:0000259" key="3">
    <source>
        <dbReference type="Pfam" id="PF00890"/>
    </source>
</evidence>
<dbReference type="GO" id="GO:0009061">
    <property type="term" value="P:anaerobic respiration"/>
    <property type="evidence" value="ECO:0007669"/>
    <property type="project" value="TreeGrafter"/>
</dbReference>
<dbReference type="PANTHER" id="PTHR11632">
    <property type="entry name" value="SUCCINATE DEHYDROGENASE 2 FLAVOPROTEIN SUBUNIT"/>
    <property type="match status" value="1"/>
</dbReference>
<dbReference type="Proteomes" id="UP000095743">
    <property type="component" value="Chromosome"/>
</dbReference>
<dbReference type="STRING" id="1424294.Gferi_06100"/>
<reference evidence="4 5" key="1">
    <citation type="submission" date="2016-09" db="EMBL/GenBank/DDBJ databases">
        <title>Genomic analysis reveals versatility of anaerobic energy metabolism of Geosporobacter ferrireducens IRF9 of phylum Firmicutes.</title>
        <authorList>
            <person name="Kim S.-J."/>
        </authorList>
    </citation>
    <scope>NUCLEOTIDE SEQUENCE [LARGE SCALE GENOMIC DNA]</scope>
    <source>
        <strain evidence="4 5">IRF9</strain>
    </source>
</reference>
<dbReference type="PROSITE" id="PS51257">
    <property type="entry name" value="PROKAR_LIPOPROTEIN"/>
    <property type="match status" value="1"/>
</dbReference>
<dbReference type="GO" id="GO:0050660">
    <property type="term" value="F:flavin adenine dinucleotide binding"/>
    <property type="evidence" value="ECO:0007669"/>
    <property type="project" value="TreeGrafter"/>
</dbReference>
<dbReference type="PRINTS" id="PR00368">
    <property type="entry name" value="FADPNR"/>
</dbReference>
<evidence type="ECO:0000313" key="5">
    <source>
        <dbReference type="Proteomes" id="UP000095743"/>
    </source>
</evidence>
<dbReference type="InterPro" id="IPR027477">
    <property type="entry name" value="Succ_DH/fumarate_Rdtase_cat_sf"/>
</dbReference>
<dbReference type="SUPFAM" id="SSF51905">
    <property type="entry name" value="FAD/NAD(P)-binding domain"/>
    <property type="match status" value="1"/>
</dbReference>
<name>A0A1D8GE48_9FIRM</name>
<dbReference type="InterPro" id="IPR003953">
    <property type="entry name" value="FAD-dep_OxRdtase_2_FAD-bd"/>
</dbReference>
<dbReference type="PIRSF" id="PIRSF000171">
    <property type="entry name" value="SDHA_APRA_LASPO"/>
    <property type="match status" value="1"/>
</dbReference>
<dbReference type="GO" id="GO:0005886">
    <property type="term" value="C:plasma membrane"/>
    <property type="evidence" value="ECO:0007669"/>
    <property type="project" value="TreeGrafter"/>
</dbReference>
<feature type="domain" description="FAD-dependent oxidoreductase 2 FAD-binding" evidence="3">
    <location>
        <begin position="20"/>
        <end position="385"/>
    </location>
</feature>
<dbReference type="InterPro" id="IPR036188">
    <property type="entry name" value="FAD/NAD-bd_sf"/>
</dbReference>
<dbReference type="NCBIfam" id="NF005331">
    <property type="entry name" value="PRK06854.1-2"/>
    <property type="match status" value="1"/>
</dbReference>
<dbReference type="SUPFAM" id="SSF56425">
    <property type="entry name" value="Succinate dehydrogenase/fumarate reductase flavoprotein, catalytic domain"/>
    <property type="match status" value="1"/>
</dbReference>
<dbReference type="KEGG" id="gfe:Gferi_06100"/>
<evidence type="ECO:0000256" key="1">
    <source>
        <dbReference type="ARBA" id="ARBA00022630"/>
    </source>
</evidence>
<evidence type="ECO:0000313" key="4">
    <source>
        <dbReference type="EMBL" id="AOT69172.1"/>
    </source>
</evidence>
<protein>
    <submittedName>
        <fullName evidence="4">Adenylylsulfate reductase</fullName>
    </submittedName>
</protein>
<dbReference type="GO" id="GO:0000104">
    <property type="term" value="F:succinate dehydrogenase activity"/>
    <property type="evidence" value="ECO:0007669"/>
    <property type="project" value="TreeGrafter"/>
</dbReference>
<accession>A0A1D8GE48</accession>
<dbReference type="AlphaFoldDB" id="A0A1D8GE48"/>
<dbReference type="PANTHER" id="PTHR11632:SF51">
    <property type="entry name" value="SUCCINATE DEHYDROGENASE [UBIQUINONE] FLAVOPROTEIN SUBUNIT, MITOCHONDRIAL"/>
    <property type="match status" value="1"/>
</dbReference>
<dbReference type="InterPro" id="IPR037099">
    <property type="entry name" value="Fum_R/Succ_DH_flav-like_C_sf"/>
</dbReference>
<dbReference type="GO" id="GO:0033765">
    <property type="term" value="F:steroid dehydrogenase activity, acting on the CH-CH group of donors"/>
    <property type="evidence" value="ECO:0007669"/>
    <property type="project" value="UniProtKB-ARBA"/>
</dbReference>
<dbReference type="Pfam" id="PF00890">
    <property type="entry name" value="FAD_binding_2"/>
    <property type="match status" value="1"/>
</dbReference>
<dbReference type="Gene3D" id="3.90.700.10">
    <property type="entry name" value="Succinate dehydrogenase/fumarate reductase flavoprotein, catalytic domain"/>
    <property type="match status" value="1"/>
</dbReference>
<dbReference type="Gene3D" id="1.20.58.100">
    <property type="entry name" value="Fumarate reductase/succinate dehydrogenase flavoprotein-like, C-terminal domain"/>
    <property type="match status" value="1"/>
</dbReference>
<dbReference type="EMBL" id="CP017269">
    <property type="protein sequence ID" value="AOT69172.1"/>
    <property type="molecule type" value="Genomic_DNA"/>
</dbReference>
<evidence type="ECO:0000256" key="2">
    <source>
        <dbReference type="ARBA" id="ARBA00023002"/>
    </source>
</evidence>
<dbReference type="OrthoDB" id="9806724at2"/>
<keyword evidence="5" id="KW-1185">Reference proteome</keyword>
<dbReference type="Gene3D" id="3.50.50.60">
    <property type="entry name" value="FAD/NAD(P)-binding domain"/>
    <property type="match status" value="1"/>
</dbReference>